<evidence type="ECO:0000313" key="4">
    <source>
        <dbReference type="EMBL" id="KAK8394062.1"/>
    </source>
</evidence>
<dbReference type="Proteomes" id="UP001487740">
    <property type="component" value="Unassembled WGS sequence"/>
</dbReference>
<feature type="compositionally biased region" description="Low complexity" evidence="2">
    <location>
        <begin position="175"/>
        <end position="214"/>
    </location>
</feature>
<feature type="chain" id="PRO_5044717069" evidence="3">
    <location>
        <begin position="23"/>
        <end position="301"/>
    </location>
</feature>
<evidence type="ECO:0000256" key="2">
    <source>
        <dbReference type="SAM" id="MobiDB-lite"/>
    </source>
</evidence>
<evidence type="ECO:0000313" key="5">
    <source>
        <dbReference type="Proteomes" id="UP001487740"/>
    </source>
</evidence>
<sequence length="301" mass="34974">MKTFYLMVVGAVLGGVGVGVSGYSHTPTQYHIQTDEGPDRYFRFQTYTGQYRKEKRLEDGTVFGTYGWVDPNGLLRLFDYIADDDGYRIVRQRRLQVGKVNPAAYQHLADRQPWNPNYRPKGQQQSQQQSQQGHQQQSWEPTKQPQSQQQQKQQQQGQQQQQQQGQQQQQQQQQQQKPWQQQQPQKKPWQQQQQQQRPWQQQQQQQQQSASQSQTQTGGAFEGKDPADTSDMPLGGTFTINYDLGNQFHVEKLYADGRRIGRHGYVDPLGILRVSYYSSGPNGLDQRQESRWVGSRHPYTS</sequence>
<dbReference type="InterPro" id="IPR000618">
    <property type="entry name" value="Insect_cuticle"/>
</dbReference>
<dbReference type="EMBL" id="JARAKH010000019">
    <property type="protein sequence ID" value="KAK8394062.1"/>
    <property type="molecule type" value="Genomic_DNA"/>
</dbReference>
<organism evidence="4 5">
    <name type="scientific">Scylla paramamosain</name>
    <name type="common">Mud crab</name>
    <dbReference type="NCBI Taxonomy" id="85552"/>
    <lineage>
        <taxon>Eukaryota</taxon>
        <taxon>Metazoa</taxon>
        <taxon>Ecdysozoa</taxon>
        <taxon>Arthropoda</taxon>
        <taxon>Crustacea</taxon>
        <taxon>Multicrustacea</taxon>
        <taxon>Malacostraca</taxon>
        <taxon>Eumalacostraca</taxon>
        <taxon>Eucarida</taxon>
        <taxon>Decapoda</taxon>
        <taxon>Pleocyemata</taxon>
        <taxon>Brachyura</taxon>
        <taxon>Eubrachyura</taxon>
        <taxon>Portunoidea</taxon>
        <taxon>Portunidae</taxon>
        <taxon>Portuninae</taxon>
        <taxon>Scylla</taxon>
    </lineage>
</organism>
<accession>A0AAW0U1Y2</accession>
<dbReference type="GO" id="GO:0062129">
    <property type="term" value="C:chitin-based extracellular matrix"/>
    <property type="evidence" value="ECO:0007669"/>
    <property type="project" value="TreeGrafter"/>
</dbReference>
<dbReference type="InterPro" id="IPR050468">
    <property type="entry name" value="Cuticle_Struct_Prot"/>
</dbReference>
<protein>
    <submittedName>
        <fullName evidence="4">Uncharacterized protein</fullName>
    </submittedName>
</protein>
<dbReference type="PANTHER" id="PTHR10380">
    <property type="entry name" value="CUTICLE PROTEIN"/>
    <property type="match status" value="1"/>
</dbReference>
<feature type="region of interest" description="Disordered" evidence="2">
    <location>
        <begin position="175"/>
        <end position="234"/>
    </location>
</feature>
<comment type="caution">
    <text evidence="4">The sequence shown here is derived from an EMBL/GenBank/DDBJ whole genome shotgun (WGS) entry which is preliminary data.</text>
</comment>
<feature type="signal peptide" evidence="3">
    <location>
        <begin position="1"/>
        <end position="22"/>
    </location>
</feature>
<dbReference type="PANTHER" id="PTHR10380:SF224">
    <property type="entry name" value="CUTICULAR PROTEIN 12A"/>
    <property type="match status" value="1"/>
</dbReference>
<evidence type="ECO:0000256" key="1">
    <source>
        <dbReference type="PROSITE-ProRule" id="PRU00497"/>
    </source>
</evidence>
<proteinExistence type="predicted"/>
<name>A0AAW0U1Y2_SCYPA</name>
<feature type="compositionally biased region" description="Low complexity" evidence="2">
    <location>
        <begin position="122"/>
        <end position="155"/>
    </location>
</feature>
<dbReference type="EMBL" id="JARAKH010000019">
    <property type="protein sequence ID" value="KAK8394063.1"/>
    <property type="molecule type" value="Genomic_DNA"/>
</dbReference>
<dbReference type="GO" id="GO:0008010">
    <property type="term" value="F:structural constituent of chitin-based larval cuticle"/>
    <property type="evidence" value="ECO:0007669"/>
    <property type="project" value="TreeGrafter"/>
</dbReference>
<dbReference type="Pfam" id="PF00379">
    <property type="entry name" value="Chitin_bind_4"/>
    <property type="match status" value="1"/>
</dbReference>
<keyword evidence="3" id="KW-0732">Signal</keyword>
<dbReference type="PROSITE" id="PS51155">
    <property type="entry name" value="CHIT_BIND_RR_2"/>
    <property type="match status" value="1"/>
</dbReference>
<reference evidence="4 5" key="1">
    <citation type="submission" date="2023-03" db="EMBL/GenBank/DDBJ databases">
        <title>High-quality genome of Scylla paramamosain provides insights in environmental adaptation.</title>
        <authorList>
            <person name="Zhang L."/>
        </authorList>
    </citation>
    <scope>NUCLEOTIDE SEQUENCE [LARGE SCALE GENOMIC DNA]</scope>
    <source>
        <strain evidence="4">LZ_2023a</strain>
        <tissue evidence="4">Muscle</tissue>
    </source>
</reference>
<keyword evidence="1" id="KW-0193">Cuticle</keyword>
<feature type="region of interest" description="Disordered" evidence="2">
    <location>
        <begin position="111"/>
        <end position="155"/>
    </location>
</feature>
<keyword evidence="5" id="KW-1185">Reference proteome</keyword>
<dbReference type="AlphaFoldDB" id="A0AAW0U1Y2"/>
<feature type="region of interest" description="Disordered" evidence="2">
    <location>
        <begin position="280"/>
        <end position="301"/>
    </location>
</feature>
<gene>
    <name evidence="4" type="ORF">O3P69_006335</name>
</gene>
<evidence type="ECO:0000256" key="3">
    <source>
        <dbReference type="SAM" id="SignalP"/>
    </source>
</evidence>